<dbReference type="EMBL" id="DS547131">
    <property type="protein sequence ID" value="EDR02388.1"/>
    <property type="molecule type" value="Genomic_DNA"/>
</dbReference>
<evidence type="ECO:0000256" key="3">
    <source>
        <dbReference type="ARBA" id="ARBA00022989"/>
    </source>
</evidence>
<dbReference type="GeneID" id="6082693"/>
<dbReference type="RefSeq" id="XP_001887065.1">
    <property type="nucleotide sequence ID" value="XM_001887030.1"/>
</dbReference>
<feature type="transmembrane region" description="Helical" evidence="6">
    <location>
        <begin position="366"/>
        <end position="386"/>
    </location>
</feature>
<dbReference type="AlphaFoldDB" id="B0DSX1"/>
<evidence type="ECO:0000313" key="7">
    <source>
        <dbReference type="EMBL" id="EDR02388.1"/>
    </source>
</evidence>
<dbReference type="Pfam" id="PF07690">
    <property type="entry name" value="MFS_1"/>
    <property type="match status" value="1"/>
</dbReference>
<feature type="transmembrane region" description="Helical" evidence="6">
    <location>
        <begin position="158"/>
        <end position="178"/>
    </location>
</feature>
<keyword evidence="2 6" id="KW-0812">Transmembrane</keyword>
<dbReference type="HOGENOM" id="CLU_012596_1_0_1"/>
<evidence type="ECO:0000313" key="8">
    <source>
        <dbReference type="Proteomes" id="UP000001194"/>
    </source>
</evidence>
<organism evidence="8">
    <name type="scientific">Laccaria bicolor (strain S238N-H82 / ATCC MYA-4686)</name>
    <name type="common">Bicoloured deceiver</name>
    <name type="synonym">Laccaria laccata var. bicolor</name>
    <dbReference type="NCBI Taxonomy" id="486041"/>
    <lineage>
        <taxon>Eukaryota</taxon>
        <taxon>Fungi</taxon>
        <taxon>Dikarya</taxon>
        <taxon>Basidiomycota</taxon>
        <taxon>Agaricomycotina</taxon>
        <taxon>Agaricomycetes</taxon>
        <taxon>Agaricomycetidae</taxon>
        <taxon>Agaricales</taxon>
        <taxon>Agaricineae</taxon>
        <taxon>Hydnangiaceae</taxon>
        <taxon>Laccaria</taxon>
    </lineage>
</organism>
<feature type="transmembrane region" description="Helical" evidence="6">
    <location>
        <begin position="88"/>
        <end position="110"/>
    </location>
</feature>
<feature type="region of interest" description="Disordered" evidence="5">
    <location>
        <begin position="188"/>
        <end position="220"/>
    </location>
</feature>
<feature type="compositionally biased region" description="Acidic residues" evidence="5">
    <location>
        <begin position="208"/>
        <end position="220"/>
    </location>
</feature>
<dbReference type="PANTHER" id="PTHR21576:SF160">
    <property type="entry name" value="NODULIN-LIKE DOMAIN-CONTAINING PROTEIN"/>
    <property type="match status" value="1"/>
</dbReference>
<evidence type="ECO:0000256" key="1">
    <source>
        <dbReference type="ARBA" id="ARBA00004141"/>
    </source>
</evidence>
<evidence type="ECO:0000256" key="2">
    <source>
        <dbReference type="ARBA" id="ARBA00022692"/>
    </source>
</evidence>
<reference evidence="7 8" key="1">
    <citation type="journal article" date="2008" name="Nature">
        <title>The genome of Laccaria bicolor provides insights into mycorrhizal symbiosis.</title>
        <authorList>
            <person name="Martin F."/>
            <person name="Aerts A."/>
            <person name="Ahren D."/>
            <person name="Brun A."/>
            <person name="Danchin E.G.J."/>
            <person name="Duchaussoy F."/>
            <person name="Gibon J."/>
            <person name="Kohler A."/>
            <person name="Lindquist E."/>
            <person name="Pereda V."/>
            <person name="Salamov A."/>
            <person name="Shapiro H.J."/>
            <person name="Wuyts J."/>
            <person name="Blaudez D."/>
            <person name="Buee M."/>
            <person name="Brokstein P."/>
            <person name="Canbaeck B."/>
            <person name="Cohen D."/>
            <person name="Courty P.E."/>
            <person name="Coutinho P.M."/>
            <person name="Delaruelle C."/>
            <person name="Detter J.C."/>
            <person name="Deveau A."/>
            <person name="DiFazio S."/>
            <person name="Duplessis S."/>
            <person name="Fraissinet-Tachet L."/>
            <person name="Lucic E."/>
            <person name="Frey-Klett P."/>
            <person name="Fourrey C."/>
            <person name="Feussner I."/>
            <person name="Gay G."/>
            <person name="Grimwood J."/>
            <person name="Hoegger P.J."/>
            <person name="Jain P."/>
            <person name="Kilaru S."/>
            <person name="Labbe J."/>
            <person name="Lin Y.C."/>
            <person name="Legue V."/>
            <person name="Le Tacon F."/>
            <person name="Marmeisse R."/>
            <person name="Melayah D."/>
            <person name="Montanini B."/>
            <person name="Muratet M."/>
            <person name="Nehls U."/>
            <person name="Niculita-Hirzel H."/>
            <person name="Oudot-Le Secq M.P."/>
            <person name="Peter M."/>
            <person name="Quesneville H."/>
            <person name="Rajashekar B."/>
            <person name="Reich M."/>
            <person name="Rouhier N."/>
            <person name="Schmutz J."/>
            <person name="Yin T."/>
            <person name="Chalot M."/>
            <person name="Henrissat B."/>
            <person name="Kuees U."/>
            <person name="Lucas S."/>
            <person name="Van de Peer Y."/>
            <person name="Podila G.K."/>
            <person name="Polle A."/>
            <person name="Pukkila P.J."/>
            <person name="Richardson P.M."/>
            <person name="Rouze P."/>
            <person name="Sanders I.R."/>
            <person name="Stajich J.E."/>
            <person name="Tunlid A."/>
            <person name="Tuskan G."/>
            <person name="Grigoriev I.V."/>
        </authorList>
    </citation>
    <scope>NUCLEOTIDE SEQUENCE [LARGE SCALE GENOMIC DNA]</scope>
    <source>
        <strain evidence="8">S238N-H82 / ATCC MYA-4686</strain>
    </source>
</reference>
<proteinExistence type="predicted"/>
<feature type="transmembrane region" description="Helical" evidence="6">
    <location>
        <begin position="131"/>
        <end position="152"/>
    </location>
</feature>
<feature type="region of interest" description="Disordered" evidence="5">
    <location>
        <begin position="243"/>
        <end position="268"/>
    </location>
</feature>
<feature type="transmembrane region" description="Helical" evidence="6">
    <location>
        <begin position="494"/>
        <end position="513"/>
    </location>
</feature>
<dbReference type="SUPFAM" id="SSF103473">
    <property type="entry name" value="MFS general substrate transporter"/>
    <property type="match status" value="1"/>
</dbReference>
<gene>
    <name evidence="7" type="ORF">LACBIDRAFT_309717</name>
</gene>
<dbReference type="Proteomes" id="UP000001194">
    <property type="component" value="Unassembled WGS sequence"/>
</dbReference>
<feature type="transmembrane region" description="Helical" evidence="6">
    <location>
        <begin position="287"/>
        <end position="305"/>
    </location>
</feature>
<dbReference type="PANTHER" id="PTHR21576">
    <property type="entry name" value="UNCHARACTERIZED NODULIN-LIKE PROTEIN"/>
    <property type="match status" value="1"/>
</dbReference>
<keyword evidence="8" id="KW-1185">Reference proteome</keyword>
<keyword evidence="4 6" id="KW-0472">Membrane</keyword>
<feature type="transmembrane region" description="Helical" evidence="6">
    <location>
        <begin position="398"/>
        <end position="420"/>
    </location>
</feature>
<dbReference type="InParanoid" id="B0DSX1"/>
<accession>B0DSX1</accession>
<dbReference type="InterPro" id="IPR036259">
    <property type="entry name" value="MFS_trans_sf"/>
</dbReference>
<dbReference type="GO" id="GO:0000329">
    <property type="term" value="C:fungal-type vacuole membrane"/>
    <property type="evidence" value="ECO:0007669"/>
    <property type="project" value="TreeGrafter"/>
</dbReference>
<dbReference type="KEGG" id="lbc:LACBIDRAFT_309717"/>
<dbReference type="GO" id="GO:0022857">
    <property type="term" value="F:transmembrane transporter activity"/>
    <property type="evidence" value="ECO:0007669"/>
    <property type="project" value="InterPro"/>
</dbReference>
<evidence type="ECO:0000256" key="5">
    <source>
        <dbReference type="SAM" id="MobiDB-lite"/>
    </source>
</evidence>
<dbReference type="OrthoDB" id="410267at2759"/>
<dbReference type="Gene3D" id="1.20.1250.20">
    <property type="entry name" value="MFS general substrate transporter like domains"/>
    <property type="match status" value="2"/>
</dbReference>
<keyword evidence="3 6" id="KW-1133">Transmembrane helix</keyword>
<feature type="compositionally biased region" description="Polar residues" evidence="5">
    <location>
        <begin position="243"/>
        <end position="257"/>
    </location>
</feature>
<evidence type="ECO:0000256" key="6">
    <source>
        <dbReference type="SAM" id="Phobius"/>
    </source>
</evidence>
<dbReference type="InterPro" id="IPR011701">
    <property type="entry name" value="MFS"/>
</dbReference>
<protein>
    <submittedName>
        <fullName evidence="7">Predicted protein</fullName>
    </submittedName>
</protein>
<name>B0DSX1_LACBS</name>
<comment type="subcellular location">
    <subcellularLocation>
        <location evidence="1">Membrane</location>
        <topology evidence="1">Multi-pass membrane protein</topology>
    </subcellularLocation>
</comment>
<evidence type="ECO:0000256" key="4">
    <source>
        <dbReference type="ARBA" id="ARBA00023136"/>
    </source>
</evidence>
<sequence>MDTNVVLCCPAYAPQLGSQLRITHAQLNIVGGAGNVGGSISGPVVGRIVDSRGPRILFVCAFLFLLGGYSGIRYIYDKGIPEDATSLSAFSFSLLILFGFMTGAGNHCGITGALNTIAKTFPDRMRASASGLVISGLGLSAFLFSTISHAFFAGDTSSFLLLLAIGTSLPMILGFFLVRPIPLPPSEEEIPLDTRYPDDSSNTPLLEDSGDNVSGDDEENGLGDDDDISLLVAELLTFHLSTGQEDGDRNLTTTPSQRVRGPSHTPATSPELFPNLYGRKLWTSGDFWLLFTLLSLLSGTGLMYINNVGSMAQALYGYKNPQYNPIRASQWQATQVSTISLMNCAGRLFIGVISDWGKNHFGVPRSYFLTLVSFLFFTSQLATAFIHDIKRLWIASTLLGFAYGSLWSLFIIVCLEWFGMPHFSENWGYLSMSPMISGNLFSIIFGRNFDAHEGVQTEVIHYPRASLKLIHDSDPTTSADLRCIQGLECYIDSIYLTIGITLLSILLSVWAGWRDKWRG</sequence>
<feature type="transmembrane region" description="Helical" evidence="6">
    <location>
        <begin position="56"/>
        <end position="76"/>
    </location>
</feature>